<dbReference type="EMBL" id="GBXM01009103">
    <property type="protein sequence ID" value="JAH99474.1"/>
    <property type="molecule type" value="Transcribed_RNA"/>
</dbReference>
<reference evidence="1" key="2">
    <citation type="journal article" date="2015" name="Fish Shellfish Immunol.">
        <title>Early steps in the European eel (Anguilla anguilla)-Vibrio vulnificus interaction in the gills: Role of the RtxA13 toxin.</title>
        <authorList>
            <person name="Callol A."/>
            <person name="Pajuelo D."/>
            <person name="Ebbesson L."/>
            <person name="Teles M."/>
            <person name="MacKenzie S."/>
            <person name="Amaro C."/>
        </authorList>
    </citation>
    <scope>NUCLEOTIDE SEQUENCE</scope>
</reference>
<dbReference type="InterPro" id="IPR036236">
    <property type="entry name" value="Znf_C2H2_sf"/>
</dbReference>
<evidence type="ECO:0000313" key="1">
    <source>
        <dbReference type="EMBL" id="JAH99474.1"/>
    </source>
</evidence>
<reference evidence="1" key="1">
    <citation type="submission" date="2014-11" db="EMBL/GenBank/DDBJ databases">
        <authorList>
            <person name="Amaro Gonzalez C."/>
        </authorList>
    </citation>
    <scope>NUCLEOTIDE SEQUENCE</scope>
</reference>
<protein>
    <submittedName>
        <fullName evidence="1">Uncharacterized protein</fullName>
    </submittedName>
</protein>
<name>A0A0E9XA39_ANGAN</name>
<dbReference type="AlphaFoldDB" id="A0A0E9XA39"/>
<proteinExistence type="predicted"/>
<dbReference type="SUPFAM" id="SSF57667">
    <property type="entry name" value="beta-beta-alpha zinc fingers"/>
    <property type="match status" value="1"/>
</dbReference>
<organism evidence="1">
    <name type="scientific">Anguilla anguilla</name>
    <name type="common">European freshwater eel</name>
    <name type="synonym">Muraena anguilla</name>
    <dbReference type="NCBI Taxonomy" id="7936"/>
    <lineage>
        <taxon>Eukaryota</taxon>
        <taxon>Metazoa</taxon>
        <taxon>Chordata</taxon>
        <taxon>Craniata</taxon>
        <taxon>Vertebrata</taxon>
        <taxon>Euteleostomi</taxon>
        <taxon>Actinopterygii</taxon>
        <taxon>Neopterygii</taxon>
        <taxon>Teleostei</taxon>
        <taxon>Anguilliformes</taxon>
        <taxon>Anguillidae</taxon>
        <taxon>Anguilla</taxon>
    </lineage>
</organism>
<sequence>MDEKRSLCIHCAKSFNTKYSLGAKSDRCTQCGKGFFMNSAPKNSYSSKVFFN</sequence>
<accession>A0A0E9XA39</accession>